<dbReference type="Gene3D" id="3.40.50.2000">
    <property type="entry name" value="Glycogen Phosphorylase B"/>
    <property type="match status" value="1"/>
</dbReference>
<dbReference type="Pfam" id="PF00534">
    <property type="entry name" value="Glycos_transf_1"/>
    <property type="match status" value="1"/>
</dbReference>
<keyword evidence="3" id="KW-1185">Reference proteome</keyword>
<sequence length="84" mass="9116">MEAMAAGCAVVASNTAPVAEVLKDGSNGSLVDFFDHEHLGTSVARSLRQRRNLLGMGEQARLSVLEKYDLRKTCLPLHFKLLGC</sequence>
<dbReference type="Proteomes" id="UP000033618">
    <property type="component" value="Unassembled WGS sequence"/>
</dbReference>
<proteinExistence type="predicted"/>
<dbReference type="PATRIC" id="fig|28092.6.peg.6181"/>
<reference evidence="2 3" key="1">
    <citation type="submission" date="2015-03" db="EMBL/GenBank/DDBJ databases">
        <title>Draft Genome Sequence of Burkholderia andropogonis type strain ICMP2807, isolated from Sorghum bicolor.</title>
        <authorList>
            <person name="Lopes-Santos L."/>
            <person name="Castro D.B."/>
            <person name="Ottoboni L.M."/>
            <person name="Park D."/>
            <person name="Weirc B.S."/>
            <person name="Destefano S.A."/>
        </authorList>
    </citation>
    <scope>NUCLEOTIDE SEQUENCE [LARGE SCALE GENOMIC DNA]</scope>
    <source>
        <strain evidence="2 3">ICMP2807</strain>
    </source>
</reference>
<protein>
    <recommendedName>
        <fullName evidence="1">Glycosyl transferase family 1 domain-containing protein</fullName>
    </recommendedName>
</protein>
<dbReference type="GO" id="GO:0016757">
    <property type="term" value="F:glycosyltransferase activity"/>
    <property type="evidence" value="ECO:0007669"/>
    <property type="project" value="InterPro"/>
</dbReference>
<accession>A0A0F5JT18</accession>
<evidence type="ECO:0000313" key="2">
    <source>
        <dbReference type="EMBL" id="KKB60943.1"/>
    </source>
</evidence>
<dbReference type="InterPro" id="IPR001296">
    <property type="entry name" value="Glyco_trans_1"/>
</dbReference>
<feature type="domain" description="Glycosyl transferase family 1" evidence="1">
    <location>
        <begin position="1"/>
        <end position="61"/>
    </location>
</feature>
<dbReference type="EMBL" id="LAQU01000112">
    <property type="protein sequence ID" value="KKB60943.1"/>
    <property type="molecule type" value="Genomic_DNA"/>
</dbReference>
<dbReference type="STRING" id="28092.WM40_26195"/>
<name>A0A0F5JT18_9BURK</name>
<organism evidence="2 3">
    <name type="scientific">Robbsia andropogonis</name>
    <dbReference type="NCBI Taxonomy" id="28092"/>
    <lineage>
        <taxon>Bacteria</taxon>
        <taxon>Pseudomonadati</taxon>
        <taxon>Pseudomonadota</taxon>
        <taxon>Betaproteobacteria</taxon>
        <taxon>Burkholderiales</taxon>
        <taxon>Burkholderiaceae</taxon>
        <taxon>Robbsia</taxon>
    </lineage>
</organism>
<gene>
    <name evidence="2" type="ORF">WM40_26195</name>
</gene>
<dbReference type="SUPFAM" id="SSF53756">
    <property type="entry name" value="UDP-Glycosyltransferase/glycogen phosphorylase"/>
    <property type="match status" value="1"/>
</dbReference>
<evidence type="ECO:0000313" key="3">
    <source>
        <dbReference type="Proteomes" id="UP000033618"/>
    </source>
</evidence>
<evidence type="ECO:0000259" key="1">
    <source>
        <dbReference type="Pfam" id="PF00534"/>
    </source>
</evidence>
<comment type="caution">
    <text evidence="2">The sequence shown here is derived from an EMBL/GenBank/DDBJ whole genome shotgun (WGS) entry which is preliminary data.</text>
</comment>
<dbReference type="AlphaFoldDB" id="A0A0F5JT18"/>